<organism evidence="1 2">
    <name type="scientific">Paracraurococcus ruber</name>
    <dbReference type="NCBI Taxonomy" id="77675"/>
    <lineage>
        <taxon>Bacteria</taxon>
        <taxon>Pseudomonadati</taxon>
        <taxon>Pseudomonadota</taxon>
        <taxon>Alphaproteobacteria</taxon>
        <taxon>Acetobacterales</taxon>
        <taxon>Roseomonadaceae</taxon>
        <taxon>Paracraurococcus</taxon>
    </lineage>
</organism>
<reference evidence="1 2" key="1">
    <citation type="journal article" date="2020" name="Microorganisms">
        <title>Osmotic Adaptation and Compatible Solute Biosynthesis of Phototrophic Bacteria as Revealed from Genome Analyses.</title>
        <authorList>
            <person name="Imhoff J.F."/>
            <person name="Rahn T."/>
            <person name="Kunzel S."/>
            <person name="Keller A."/>
            <person name="Neulinger S.C."/>
        </authorList>
    </citation>
    <scope>NUCLEOTIDE SEQUENCE [LARGE SCALE GENOMIC DNA]</scope>
    <source>
        <strain evidence="1 2">DSM 15382</strain>
    </source>
</reference>
<proteinExistence type="predicted"/>
<comment type="caution">
    <text evidence="1">The sequence shown here is derived from an EMBL/GenBank/DDBJ whole genome shotgun (WGS) entry which is preliminary data.</text>
</comment>
<evidence type="ECO:0000313" key="1">
    <source>
        <dbReference type="EMBL" id="MBK1661492.1"/>
    </source>
</evidence>
<keyword evidence="2" id="KW-1185">Reference proteome</keyword>
<dbReference type="Proteomes" id="UP000697995">
    <property type="component" value="Unassembled WGS sequence"/>
</dbReference>
<sequence>MPHIPLGRQGPTGPPVVVMLYREMARIAQELACWGLTDVAHRLQALRRPMLHEAKRACRTPAELLCILTLITAEEKRSGLCSKRAGGRHLDGAWQAQPQEWLSGAPNLDPEHRNGTVGLADRVPGPDKPADQSAIAVLHREMGQLAEAMLQARVSSCAVQIGALQAMAPLEAQRTARGRDALRRVEDLLTSVERWNRVSIAE</sequence>
<protein>
    <submittedName>
        <fullName evidence="1">Uncharacterized protein</fullName>
    </submittedName>
</protein>
<evidence type="ECO:0000313" key="2">
    <source>
        <dbReference type="Proteomes" id="UP000697995"/>
    </source>
</evidence>
<dbReference type="EMBL" id="NRSG01000312">
    <property type="protein sequence ID" value="MBK1661492.1"/>
    <property type="molecule type" value="Genomic_DNA"/>
</dbReference>
<name>A0ABS1D5E9_9PROT</name>
<gene>
    <name evidence="1" type="ORF">CKO45_25110</name>
</gene>
<accession>A0ABS1D5E9</accession>